<evidence type="ECO:0000313" key="2">
    <source>
        <dbReference type="EMBL" id="ERG90547.1"/>
    </source>
</evidence>
<reference evidence="2 3" key="1">
    <citation type="journal article" date="2013" name="PLoS ONE">
        <title>Assembly-driven community genomics of a hypersaline microbial ecosystem.</title>
        <authorList>
            <person name="Podell S."/>
            <person name="Ugalde J.A."/>
            <person name="Narasingarao P."/>
            <person name="Banfield J.F."/>
            <person name="Heidelberg K.B."/>
            <person name="Allen E.E."/>
        </authorList>
    </citation>
    <scope>NUCLEOTIDE SEQUENCE [LARGE SCALE GENOMIC DNA]</scope>
    <source>
        <strain evidence="3">J07HQW1</strain>
    </source>
</reference>
<dbReference type="EMBL" id="KE356560">
    <property type="protein sequence ID" value="ERG90547.1"/>
    <property type="molecule type" value="Genomic_DNA"/>
</dbReference>
<proteinExistence type="predicted"/>
<evidence type="ECO:0000256" key="1">
    <source>
        <dbReference type="SAM" id="MobiDB-lite"/>
    </source>
</evidence>
<sequence>MSLKGLIIAIIDMCQIKSILLLTLIILSASVGFIGSTTAVTGIELTQANVEIESVNENQSTQTVTVGSEFTVSGVTNRDPDNTVIIVELRRNNGEVVRVATDEQWDESGEWRVTIELGDVEAGSYVIEASTGDETDIRELTVVAATPTPTVTPDMTPTPTPTPTRRRRRRQRQRRCHKPRRQHRPSQRHHHRHRRQKRLDLILSLRL</sequence>
<feature type="region of interest" description="Disordered" evidence="1">
    <location>
        <begin position="147"/>
        <end position="199"/>
    </location>
</feature>
<feature type="compositionally biased region" description="Basic residues" evidence="1">
    <location>
        <begin position="164"/>
        <end position="197"/>
    </location>
</feature>
<dbReference type="HOGENOM" id="CLU_114812_0_0_2"/>
<gene>
    <name evidence="2" type="ORF">J07HQW1_00570</name>
</gene>
<dbReference type="STRING" id="1238424.J07HQW1_00570"/>
<dbReference type="AlphaFoldDB" id="U1PAG8"/>
<dbReference type="Proteomes" id="UP000030649">
    <property type="component" value="Unassembled WGS sequence"/>
</dbReference>
<protein>
    <submittedName>
        <fullName evidence="2">Uncharacterized protein</fullName>
    </submittedName>
</protein>
<accession>U1PAG8</accession>
<name>U1PAG8_9EURY</name>
<evidence type="ECO:0000313" key="3">
    <source>
        <dbReference type="Proteomes" id="UP000030649"/>
    </source>
</evidence>
<organism evidence="2 3">
    <name type="scientific">Haloquadratum walsbyi J07HQW1</name>
    <dbReference type="NCBI Taxonomy" id="1238424"/>
    <lineage>
        <taxon>Archaea</taxon>
        <taxon>Methanobacteriati</taxon>
        <taxon>Methanobacteriota</taxon>
        <taxon>Stenosarchaea group</taxon>
        <taxon>Halobacteria</taxon>
        <taxon>Halobacteriales</taxon>
        <taxon>Haloferacaceae</taxon>
        <taxon>Haloquadratum</taxon>
    </lineage>
</organism>